<feature type="domain" description="Tyr recombinase" evidence="2">
    <location>
        <begin position="1"/>
        <end position="152"/>
    </location>
</feature>
<gene>
    <name evidence="3" type="ORF">SAMN06893097_101205</name>
</gene>
<sequence>MRHLHLDADRPYVDIRLALKWRGRKWTLGRPKTRSSIRRILLPAKLVQVLRPLVEGKGSEDYVFNMVEGRPGDPLHHGNFHKRYWTEAVAAAGVGVPTAIRIHDLRHTHAAWLLCAGEAPIVVAKRLGHSSTTTTQDVYGHITTESDDRATTIVDGLLPDVLARDEQGATVVTLTPAEEQMPEFDIDDADDLAA</sequence>
<dbReference type="PROSITE" id="PS51898">
    <property type="entry name" value="TYR_RECOMBINASE"/>
    <property type="match status" value="1"/>
</dbReference>
<evidence type="ECO:0000313" key="3">
    <source>
        <dbReference type="EMBL" id="SNX94413.1"/>
    </source>
</evidence>
<dbReference type="InterPro" id="IPR002104">
    <property type="entry name" value="Integrase_catalytic"/>
</dbReference>
<dbReference type="RefSeq" id="WP_172442223.1">
    <property type="nucleotide sequence ID" value="NZ_JACHXB010000001.1"/>
</dbReference>
<dbReference type="Pfam" id="PF00589">
    <property type="entry name" value="Phage_integrase"/>
    <property type="match status" value="1"/>
</dbReference>
<dbReference type="PANTHER" id="PTHR30349:SF64">
    <property type="entry name" value="PROPHAGE INTEGRASE INTD-RELATED"/>
    <property type="match status" value="1"/>
</dbReference>
<accession>A0A285E6C0</accession>
<dbReference type="SUPFAM" id="SSF56349">
    <property type="entry name" value="DNA breaking-rejoining enzymes"/>
    <property type="match status" value="1"/>
</dbReference>
<reference evidence="3 4" key="1">
    <citation type="submission" date="2017-09" db="EMBL/GenBank/DDBJ databases">
        <authorList>
            <person name="Ehlers B."/>
            <person name="Leendertz F.H."/>
        </authorList>
    </citation>
    <scope>NUCLEOTIDE SEQUENCE [LARGE SCALE GENOMIC DNA]</scope>
    <source>
        <strain evidence="3 4">DSM 46844</strain>
    </source>
</reference>
<keyword evidence="4" id="KW-1185">Reference proteome</keyword>
<dbReference type="GO" id="GO:0015074">
    <property type="term" value="P:DNA integration"/>
    <property type="evidence" value="ECO:0007669"/>
    <property type="project" value="InterPro"/>
</dbReference>
<dbReference type="InterPro" id="IPR011010">
    <property type="entry name" value="DNA_brk_join_enz"/>
</dbReference>
<dbReference type="GO" id="GO:0006310">
    <property type="term" value="P:DNA recombination"/>
    <property type="evidence" value="ECO:0007669"/>
    <property type="project" value="UniProtKB-KW"/>
</dbReference>
<dbReference type="Gene3D" id="1.10.443.10">
    <property type="entry name" value="Intergrase catalytic core"/>
    <property type="match status" value="1"/>
</dbReference>
<dbReference type="EMBL" id="OBDO01000001">
    <property type="protein sequence ID" value="SNX94413.1"/>
    <property type="molecule type" value="Genomic_DNA"/>
</dbReference>
<dbReference type="InterPro" id="IPR013762">
    <property type="entry name" value="Integrase-like_cat_sf"/>
</dbReference>
<dbReference type="AlphaFoldDB" id="A0A285E6C0"/>
<evidence type="ECO:0000256" key="1">
    <source>
        <dbReference type="ARBA" id="ARBA00023172"/>
    </source>
</evidence>
<dbReference type="Proteomes" id="UP000219514">
    <property type="component" value="Unassembled WGS sequence"/>
</dbReference>
<dbReference type="PANTHER" id="PTHR30349">
    <property type="entry name" value="PHAGE INTEGRASE-RELATED"/>
    <property type="match status" value="1"/>
</dbReference>
<dbReference type="GO" id="GO:0003677">
    <property type="term" value="F:DNA binding"/>
    <property type="evidence" value="ECO:0007669"/>
    <property type="project" value="InterPro"/>
</dbReference>
<name>A0A285E6C0_9ACTN</name>
<dbReference type="CDD" id="cd01189">
    <property type="entry name" value="INT_ICEBs1_C_like"/>
    <property type="match status" value="1"/>
</dbReference>
<evidence type="ECO:0000259" key="2">
    <source>
        <dbReference type="PROSITE" id="PS51898"/>
    </source>
</evidence>
<proteinExistence type="predicted"/>
<protein>
    <submittedName>
        <fullName evidence="3">Phage integrase family protein</fullName>
    </submittedName>
</protein>
<evidence type="ECO:0000313" key="4">
    <source>
        <dbReference type="Proteomes" id="UP000219514"/>
    </source>
</evidence>
<dbReference type="InterPro" id="IPR050090">
    <property type="entry name" value="Tyrosine_recombinase_XerCD"/>
</dbReference>
<keyword evidence="1" id="KW-0233">DNA recombination</keyword>
<organism evidence="3 4">
    <name type="scientific">Geodermatophilus sabuli</name>
    <dbReference type="NCBI Taxonomy" id="1564158"/>
    <lineage>
        <taxon>Bacteria</taxon>
        <taxon>Bacillati</taxon>
        <taxon>Actinomycetota</taxon>
        <taxon>Actinomycetes</taxon>
        <taxon>Geodermatophilales</taxon>
        <taxon>Geodermatophilaceae</taxon>
        <taxon>Geodermatophilus</taxon>
    </lineage>
</organism>